<evidence type="ECO:0000313" key="1">
    <source>
        <dbReference type="EMBL" id="GFD49814.1"/>
    </source>
</evidence>
<gene>
    <name evidence="1" type="ORF">Tci_921783</name>
</gene>
<name>A0A699WZA8_TANCI</name>
<protein>
    <submittedName>
        <fullName evidence="1">Uncharacterized protein</fullName>
    </submittedName>
</protein>
<feature type="non-terminal residue" evidence="1">
    <location>
        <position position="1"/>
    </location>
</feature>
<comment type="caution">
    <text evidence="1">The sequence shown here is derived from an EMBL/GenBank/DDBJ whole genome shotgun (WGS) entry which is preliminary data.</text>
</comment>
<organism evidence="1">
    <name type="scientific">Tanacetum cinerariifolium</name>
    <name type="common">Dalmatian daisy</name>
    <name type="synonym">Chrysanthemum cinerariifolium</name>
    <dbReference type="NCBI Taxonomy" id="118510"/>
    <lineage>
        <taxon>Eukaryota</taxon>
        <taxon>Viridiplantae</taxon>
        <taxon>Streptophyta</taxon>
        <taxon>Embryophyta</taxon>
        <taxon>Tracheophyta</taxon>
        <taxon>Spermatophyta</taxon>
        <taxon>Magnoliopsida</taxon>
        <taxon>eudicotyledons</taxon>
        <taxon>Gunneridae</taxon>
        <taxon>Pentapetalae</taxon>
        <taxon>asterids</taxon>
        <taxon>campanulids</taxon>
        <taxon>Asterales</taxon>
        <taxon>Asteraceae</taxon>
        <taxon>Asteroideae</taxon>
        <taxon>Anthemideae</taxon>
        <taxon>Anthemidinae</taxon>
        <taxon>Tanacetum</taxon>
    </lineage>
</organism>
<reference evidence="1" key="1">
    <citation type="journal article" date="2019" name="Sci. Rep.">
        <title>Draft genome of Tanacetum cinerariifolium, the natural source of mosquito coil.</title>
        <authorList>
            <person name="Yamashiro T."/>
            <person name="Shiraishi A."/>
            <person name="Satake H."/>
            <person name="Nakayama K."/>
        </authorList>
    </citation>
    <scope>NUCLEOTIDE SEQUENCE</scope>
</reference>
<dbReference type="AlphaFoldDB" id="A0A699WZA8"/>
<accession>A0A699WZA8</accession>
<proteinExistence type="predicted"/>
<sequence>EDIQELFRELFNDVQNIHEELAEYINTSGCNRPAFYNNGDDDDEDCTIAITSDFLITDSLIIRMSILTLFLKRNQTNS</sequence>
<dbReference type="EMBL" id="BKCJ011747947">
    <property type="protein sequence ID" value="GFD49814.1"/>
    <property type="molecule type" value="Genomic_DNA"/>
</dbReference>